<proteinExistence type="predicted"/>
<evidence type="ECO:0000313" key="1">
    <source>
        <dbReference type="EMBL" id="CAJ2668959.1"/>
    </source>
</evidence>
<gene>
    <name evidence="1" type="ORF">MILVUS5_LOCUS33255</name>
</gene>
<comment type="caution">
    <text evidence="1">The sequence shown here is derived from an EMBL/GenBank/DDBJ whole genome shotgun (WGS) entry which is preliminary data.</text>
</comment>
<dbReference type="Proteomes" id="UP001177021">
    <property type="component" value="Unassembled WGS sequence"/>
</dbReference>
<dbReference type="EMBL" id="CASHSV030000615">
    <property type="protein sequence ID" value="CAJ2668959.1"/>
    <property type="molecule type" value="Genomic_DNA"/>
</dbReference>
<name>A0ACB0LHG3_TRIPR</name>
<evidence type="ECO:0000313" key="2">
    <source>
        <dbReference type="Proteomes" id="UP001177021"/>
    </source>
</evidence>
<organism evidence="1 2">
    <name type="scientific">Trifolium pratense</name>
    <name type="common">Red clover</name>
    <dbReference type="NCBI Taxonomy" id="57577"/>
    <lineage>
        <taxon>Eukaryota</taxon>
        <taxon>Viridiplantae</taxon>
        <taxon>Streptophyta</taxon>
        <taxon>Embryophyta</taxon>
        <taxon>Tracheophyta</taxon>
        <taxon>Spermatophyta</taxon>
        <taxon>Magnoliopsida</taxon>
        <taxon>eudicotyledons</taxon>
        <taxon>Gunneridae</taxon>
        <taxon>Pentapetalae</taxon>
        <taxon>rosids</taxon>
        <taxon>fabids</taxon>
        <taxon>Fabales</taxon>
        <taxon>Fabaceae</taxon>
        <taxon>Papilionoideae</taxon>
        <taxon>50 kb inversion clade</taxon>
        <taxon>NPAAA clade</taxon>
        <taxon>Hologalegina</taxon>
        <taxon>IRL clade</taxon>
        <taxon>Trifolieae</taxon>
        <taxon>Trifolium</taxon>
    </lineage>
</organism>
<reference evidence="1" key="1">
    <citation type="submission" date="2023-10" db="EMBL/GenBank/DDBJ databases">
        <authorList>
            <person name="Rodriguez Cubillos JULIANA M."/>
            <person name="De Vega J."/>
        </authorList>
    </citation>
    <scope>NUCLEOTIDE SEQUENCE</scope>
</reference>
<sequence>MILLSGCLYLMMADVIASSIIVIVVTVATSAAAIYFQEWLLMWGQYIFHNEMVEKIKAMGRFIAKSKDIQPFSHLDSLPGIQYELSEDFVYFRSTKRAYDELFETLEDDSIHMIGLYGEGGCGKTTLVTEVGKKAEDLEMFDKVISITVSRTPNIRDIQGKIADMLKLKLGEESEEGRAQRLWMCLKQKKRILIIVDSLWRDFKLKDIGILLDDDIKKTWKILITTRHERVCTLMNCQKKIHLELLSEDESWNLFQKLARIDDERSKVLHNVPRKICNECMGLPIAIKIVGSLFKERNEIEWQQAFQKLRDSKAYDDEDNATFCVKLSYDYLPTKKAQQIFLLCALFPEEYHIPTEDLVRYALGLGVREILSLKSMKSSISAVITELLDSCLLTRGSVKMHNMVRDAALWIANRSDCKILVNVDKPLSTVAVIIPDYFAVSSWWYNENPSFCQLHAPNLKLLLINISAHDRSLNSLDLSHLTFEGIQGLQVFSITINYKIVPISFPPSIQLLTNVRTLRLNGLTFGDISFITSLTRLEVLDLRRCEFNELPIEIGKLRNLKLLDLSECLIFENTYNGAIGKCSQLEELYASKCYPSYEYVNEIILDIGILLNLQRFVFGDQIIPESTRVVQVNDLNISKLRTSKRNILQIAETISLSGLHGGCKSIVPDMVGIVGGMNNLSTLHLTHCEEIECIFDATYDFKEDDLIPRLVVLRLKNMFNLTELCHGPPLQVLHYFEKLELLYIDRCQQLHVIFPSECKLQNLKILRLTYCMTDEILFSESVAQSMHQLEELTIAGCNELKHIIALSGSDHGGCNTSEEIIPTPMDSPFLMSKLRDILIFNCKSLESIFPICYVEGLAQLQNMSIEKAPKLEYVFGECDHEYVSSHQNHVMLPHLEDLNLVDLDNLIGICPESCQAKWPSQSLRILHIQGCPKLAIPWFNLKDGYDQSEHHLNEIWSLQCLQSFTLDIIWLL</sequence>
<accession>A0ACB0LHG3</accession>
<keyword evidence="2" id="KW-1185">Reference proteome</keyword>
<protein>
    <submittedName>
        <fullName evidence="1">Uncharacterized protein</fullName>
    </submittedName>
</protein>